<protein>
    <submittedName>
        <fullName evidence="3">50S ribosomal protein L28</fullName>
    </submittedName>
</protein>
<dbReference type="AlphaFoldDB" id="A0A7T0BRM9"/>
<dbReference type="Gene3D" id="2.30.170.40">
    <property type="entry name" value="Ribosomal protein L28/L24"/>
    <property type="match status" value="1"/>
</dbReference>
<reference evidence="3 4" key="1">
    <citation type="journal article" date="2020" name="Sci. Rep.">
        <title>Morphology, ultrastructure, genomics, and phylogeny of Euplotes vanleeuwenhoeki sp. nov. and its ultra-reduced endosymbiont Candidatus Pinguicoccus supinus sp. nov.</title>
        <authorList>
            <person name="Serra V."/>
            <person name="Gammuto L."/>
            <person name="Nitla V."/>
            <person name="Castelli M."/>
            <person name="Lanzoni O."/>
            <person name="Sassera D."/>
            <person name="Bandi C."/>
            <person name="Sandeep B.V."/>
            <person name="Verni F."/>
            <person name="Modeo L."/>
            <person name="Petroni G."/>
        </authorList>
    </citation>
    <scope>NUCLEOTIDE SEQUENCE [LARGE SCALE GENOMIC DNA]</scope>
    <source>
        <strain evidence="3 4">KKR18_Esm</strain>
    </source>
</reference>
<evidence type="ECO:0000256" key="2">
    <source>
        <dbReference type="ARBA" id="ARBA00023274"/>
    </source>
</evidence>
<proteinExistence type="predicted"/>
<dbReference type="SUPFAM" id="SSF143800">
    <property type="entry name" value="L28p-like"/>
    <property type="match status" value="1"/>
</dbReference>
<dbReference type="GO" id="GO:0005840">
    <property type="term" value="C:ribosome"/>
    <property type="evidence" value="ECO:0007669"/>
    <property type="project" value="UniProtKB-KW"/>
</dbReference>
<evidence type="ECO:0000313" key="3">
    <source>
        <dbReference type="EMBL" id="QPJ58391.1"/>
    </source>
</evidence>
<organism evidence="3 4">
    <name type="scientific">Candidatus Pinguicoccus supinus</name>
    <dbReference type="NCBI Taxonomy" id="2529394"/>
    <lineage>
        <taxon>Bacteria</taxon>
        <taxon>Pseudomonadati</taxon>
        <taxon>Verrucomicrobiota</taxon>
        <taxon>Candidatus Pinguicoccus</taxon>
    </lineage>
</organism>
<dbReference type="GO" id="GO:1990904">
    <property type="term" value="C:ribonucleoprotein complex"/>
    <property type="evidence" value="ECO:0007669"/>
    <property type="project" value="UniProtKB-KW"/>
</dbReference>
<evidence type="ECO:0000313" key="4">
    <source>
        <dbReference type="Proteomes" id="UP000594451"/>
    </source>
</evidence>
<dbReference type="InterPro" id="IPR037147">
    <property type="entry name" value="Ribosomal_bL28_sf"/>
</dbReference>
<gene>
    <name evidence="3" type="ORF">E5P55_00015</name>
</gene>
<evidence type="ECO:0000256" key="1">
    <source>
        <dbReference type="ARBA" id="ARBA00022980"/>
    </source>
</evidence>
<dbReference type="GO" id="GO:0003735">
    <property type="term" value="F:structural constituent of ribosome"/>
    <property type="evidence" value="ECO:0007669"/>
    <property type="project" value="InterPro"/>
</dbReference>
<dbReference type="Proteomes" id="UP000594451">
    <property type="component" value="Chromosome"/>
</dbReference>
<keyword evidence="4" id="KW-1185">Reference proteome</keyword>
<dbReference type="KEGG" id="psup:E5P55_00015"/>
<sequence length="61" mass="6854">MDKKCFISGKRSVGGRRLIHRGISKRFKGIGLKLVKSNKRVFKANLKKKTIVLNSGSIKKV</sequence>
<dbReference type="EMBL" id="CP039370">
    <property type="protein sequence ID" value="QPJ58391.1"/>
    <property type="molecule type" value="Genomic_DNA"/>
</dbReference>
<accession>A0A7T0BRM9</accession>
<keyword evidence="2" id="KW-0687">Ribonucleoprotein</keyword>
<keyword evidence="1 3" id="KW-0689">Ribosomal protein</keyword>
<name>A0A7T0BRM9_9BACT</name>
<dbReference type="InterPro" id="IPR034704">
    <property type="entry name" value="Ribosomal_bL28/bL31-like_sf"/>
</dbReference>